<keyword evidence="3" id="KW-1185">Reference proteome</keyword>
<sequence>MWILAVLIACVGLSACRRDETLTAYGAANKTWRLVELDGAATSYSANLRFPEPGRMSGQAPCNSFSGRMSAPYPWFEARELVTARLACPHLQEESAYLTALAAMTLSEVLGDTLILSTPEGRQMIFTAAE</sequence>
<evidence type="ECO:0000259" key="1">
    <source>
        <dbReference type="Pfam" id="PF03724"/>
    </source>
</evidence>
<evidence type="ECO:0000313" key="2">
    <source>
        <dbReference type="EMBL" id="MCV3271574.1"/>
    </source>
</evidence>
<accession>A0ABT3BEK4</accession>
<dbReference type="Pfam" id="PF03724">
    <property type="entry name" value="META"/>
    <property type="match status" value="1"/>
</dbReference>
<reference evidence="2 3" key="1">
    <citation type="submission" date="2022-04" db="EMBL/GenBank/DDBJ databases">
        <title>Roseobacter sp. WL0113 is a bacterium isolated from neritic sediment.</title>
        <authorList>
            <person name="Wang L."/>
            <person name="He W."/>
            <person name="Zhang D.-F."/>
        </authorList>
    </citation>
    <scope>NUCLEOTIDE SEQUENCE [LARGE SCALE GENOMIC DNA]</scope>
    <source>
        <strain evidence="2 3">WL0113</strain>
    </source>
</reference>
<dbReference type="InterPro" id="IPR005184">
    <property type="entry name" value="DUF306_Meta_HslJ"/>
</dbReference>
<dbReference type="InterPro" id="IPR038670">
    <property type="entry name" value="HslJ-like_sf"/>
</dbReference>
<protein>
    <submittedName>
        <fullName evidence="2">META domain-containing protein</fullName>
    </submittedName>
</protein>
<evidence type="ECO:0000313" key="3">
    <source>
        <dbReference type="Proteomes" id="UP001208690"/>
    </source>
</evidence>
<dbReference type="PANTHER" id="PTHR35535:SF2">
    <property type="entry name" value="DUF306 DOMAIN-CONTAINING PROTEIN"/>
    <property type="match status" value="1"/>
</dbReference>
<comment type="caution">
    <text evidence="2">The sequence shown here is derived from an EMBL/GenBank/DDBJ whole genome shotgun (WGS) entry which is preliminary data.</text>
</comment>
<proteinExistence type="predicted"/>
<organism evidence="2 3">
    <name type="scientific">Roseobacter sinensis</name>
    <dbReference type="NCBI Taxonomy" id="2931391"/>
    <lineage>
        <taxon>Bacteria</taxon>
        <taxon>Pseudomonadati</taxon>
        <taxon>Pseudomonadota</taxon>
        <taxon>Alphaproteobacteria</taxon>
        <taxon>Rhodobacterales</taxon>
        <taxon>Roseobacteraceae</taxon>
        <taxon>Roseobacter</taxon>
    </lineage>
</organism>
<name>A0ABT3BEK4_9RHOB</name>
<gene>
    <name evidence="2" type="ORF">MUB52_09050</name>
</gene>
<dbReference type="Gene3D" id="2.40.128.270">
    <property type="match status" value="1"/>
</dbReference>
<dbReference type="RefSeq" id="WP_263843888.1">
    <property type="nucleotide sequence ID" value="NZ_JALIEB010000004.1"/>
</dbReference>
<dbReference type="EMBL" id="JALIEB010000004">
    <property type="protein sequence ID" value="MCV3271574.1"/>
    <property type="molecule type" value="Genomic_DNA"/>
</dbReference>
<feature type="domain" description="DUF306" evidence="1">
    <location>
        <begin position="28"/>
        <end position="124"/>
    </location>
</feature>
<dbReference type="PANTHER" id="PTHR35535">
    <property type="entry name" value="HEAT SHOCK PROTEIN HSLJ"/>
    <property type="match status" value="1"/>
</dbReference>
<dbReference type="InterPro" id="IPR053147">
    <property type="entry name" value="Hsp_HslJ-like"/>
</dbReference>
<dbReference type="Proteomes" id="UP001208690">
    <property type="component" value="Unassembled WGS sequence"/>
</dbReference>